<gene>
    <name evidence="5" type="ORF">C8A04DRAFT_36977</name>
</gene>
<feature type="chain" id="PRO_5043010524" evidence="2">
    <location>
        <begin position="20"/>
        <end position="588"/>
    </location>
</feature>
<dbReference type="Proteomes" id="UP001302676">
    <property type="component" value="Unassembled WGS sequence"/>
</dbReference>
<dbReference type="GeneID" id="87820333"/>
<keyword evidence="2" id="KW-0732">Signal</keyword>
<evidence type="ECO:0000256" key="1">
    <source>
        <dbReference type="SAM" id="MobiDB-lite"/>
    </source>
</evidence>
<dbReference type="PANTHER" id="PTHR22935:SF97">
    <property type="entry name" value="BETA-LACTAMASE-RELATED DOMAIN-CONTAINING PROTEIN"/>
    <property type="match status" value="1"/>
</dbReference>
<feature type="signal peptide" evidence="2">
    <location>
        <begin position="1"/>
        <end position="19"/>
    </location>
</feature>
<dbReference type="Gene3D" id="3.40.710.10">
    <property type="entry name" value="DD-peptidase/beta-lactamase superfamily"/>
    <property type="match status" value="1"/>
</dbReference>
<dbReference type="Pfam" id="PF00144">
    <property type="entry name" value="Beta-lactamase"/>
    <property type="match status" value="1"/>
</dbReference>
<name>A0AAN6ZNV8_9PEZI</name>
<reference evidence="5" key="2">
    <citation type="submission" date="2023-05" db="EMBL/GenBank/DDBJ databases">
        <authorList>
            <consortium name="Lawrence Berkeley National Laboratory"/>
            <person name="Steindorff A."/>
            <person name="Hensen N."/>
            <person name="Bonometti L."/>
            <person name="Westerberg I."/>
            <person name="Brannstrom I.O."/>
            <person name="Guillou S."/>
            <person name="Cros-Aarteil S."/>
            <person name="Calhoun S."/>
            <person name="Haridas S."/>
            <person name="Kuo A."/>
            <person name="Mondo S."/>
            <person name="Pangilinan J."/>
            <person name="Riley R."/>
            <person name="Labutti K."/>
            <person name="Andreopoulos B."/>
            <person name="Lipzen A."/>
            <person name="Chen C."/>
            <person name="Yanf M."/>
            <person name="Daum C."/>
            <person name="Ng V."/>
            <person name="Clum A."/>
            <person name="Ohm R."/>
            <person name="Martin F."/>
            <person name="Silar P."/>
            <person name="Natvig D."/>
            <person name="Lalanne C."/>
            <person name="Gautier V."/>
            <person name="Ament-Velasquez S.L."/>
            <person name="Kruys A."/>
            <person name="Hutchinson M.I."/>
            <person name="Powell A.J."/>
            <person name="Barry K."/>
            <person name="Miller A.N."/>
            <person name="Grigoriev I.V."/>
            <person name="Debuchy R."/>
            <person name="Gladieux P."/>
            <person name="Thoren M.H."/>
            <person name="Johannesson H."/>
        </authorList>
    </citation>
    <scope>NUCLEOTIDE SEQUENCE</scope>
    <source>
        <strain evidence="5">CBS 141.50</strain>
    </source>
</reference>
<dbReference type="PANTHER" id="PTHR22935">
    <property type="entry name" value="PENICILLIN-BINDING PROTEIN"/>
    <property type="match status" value="1"/>
</dbReference>
<comment type="caution">
    <text evidence="5">The sequence shown here is derived from an EMBL/GenBank/DDBJ whole genome shotgun (WGS) entry which is preliminary data.</text>
</comment>
<evidence type="ECO:0000256" key="2">
    <source>
        <dbReference type="SAM" id="SignalP"/>
    </source>
</evidence>
<feature type="domain" description="Beta-lactamase-related" evidence="3">
    <location>
        <begin position="71"/>
        <end position="406"/>
    </location>
</feature>
<dbReference type="InterPro" id="IPR058664">
    <property type="entry name" value="ARB_00930-like_C"/>
</dbReference>
<keyword evidence="6" id="KW-1185">Reference proteome</keyword>
<evidence type="ECO:0000313" key="5">
    <source>
        <dbReference type="EMBL" id="KAK4143931.1"/>
    </source>
</evidence>
<evidence type="ECO:0000313" key="6">
    <source>
        <dbReference type="Proteomes" id="UP001302676"/>
    </source>
</evidence>
<proteinExistence type="predicted"/>
<dbReference type="RefSeq" id="XP_062637302.1">
    <property type="nucleotide sequence ID" value="XM_062783720.1"/>
</dbReference>
<accession>A0AAN6ZNV8</accession>
<dbReference type="InterPro" id="IPR012338">
    <property type="entry name" value="Beta-lactam/transpept-like"/>
</dbReference>
<dbReference type="AlphaFoldDB" id="A0AAN6ZNV8"/>
<organism evidence="5 6">
    <name type="scientific">Dichotomopilus funicola</name>
    <dbReference type="NCBI Taxonomy" id="1934379"/>
    <lineage>
        <taxon>Eukaryota</taxon>
        <taxon>Fungi</taxon>
        <taxon>Dikarya</taxon>
        <taxon>Ascomycota</taxon>
        <taxon>Pezizomycotina</taxon>
        <taxon>Sordariomycetes</taxon>
        <taxon>Sordariomycetidae</taxon>
        <taxon>Sordariales</taxon>
        <taxon>Chaetomiaceae</taxon>
        <taxon>Dichotomopilus</taxon>
    </lineage>
</organism>
<feature type="region of interest" description="Disordered" evidence="1">
    <location>
        <begin position="567"/>
        <end position="588"/>
    </location>
</feature>
<dbReference type="Pfam" id="PF26335">
    <property type="entry name" value="ARB_00930_C"/>
    <property type="match status" value="1"/>
</dbReference>
<protein>
    <submittedName>
        <fullName evidence="5">Beta-lactamase/transpeptidase-like protein</fullName>
    </submittedName>
</protein>
<feature type="domain" description="Beta-lactamase-like ARB-00930-like C-terminal" evidence="4">
    <location>
        <begin position="423"/>
        <end position="568"/>
    </location>
</feature>
<dbReference type="InterPro" id="IPR001466">
    <property type="entry name" value="Beta-lactam-related"/>
</dbReference>
<evidence type="ECO:0000259" key="3">
    <source>
        <dbReference type="Pfam" id="PF00144"/>
    </source>
</evidence>
<evidence type="ECO:0000259" key="4">
    <source>
        <dbReference type="Pfam" id="PF26335"/>
    </source>
</evidence>
<dbReference type="InterPro" id="IPR051478">
    <property type="entry name" value="Beta-lactamase-like_AB/R"/>
</dbReference>
<reference evidence="5" key="1">
    <citation type="journal article" date="2023" name="Mol. Phylogenet. Evol.">
        <title>Genome-scale phylogeny and comparative genomics of the fungal order Sordariales.</title>
        <authorList>
            <person name="Hensen N."/>
            <person name="Bonometti L."/>
            <person name="Westerberg I."/>
            <person name="Brannstrom I.O."/>
            <person name="Guillou S."/>
            <person name="Cros-Aarteil S."/>
            <person name="Calhoun S."/>
            <person name="Haridas S."/>
            <person name="Kuo A."/>
            <person name="Mondo S."/>
            <person name="Pangilinan J."/>
            <person name="Riley R."/>
            <person name="LaButti K."/>
            <person name="Andreopoulos B."/>
            <person name="Lipzen A."/>
            <person name="Chen C."/>
            <person name="Yan M."/>
            <person name="Daum C."/>
            <person name="Ng V."/>
            <person name="Clum A."/>
            <person name="Steindorff A."/>
            <person name="Ohm R.A."/>
            <person name="Martin F."/>
            <person name="Silar P."/>
            <person name="Natvig D.O."/>
            <person name="Lalanne C."/>
            <person name="Gautier V."/>
            <person name="Ament-Velasquez S.L."/>
            <person name="Kruys A."/>
            <person name="Hutchinson M.I."/>
            <person name="Powell A.J."/>
            <person name="Barry K."/>
            <person name="Miller A.N."/>
            <person name="Grigoriev I.V."/>
            <person name="Debuchy R."/>
            <person name="Gladieux P."/>
            <person name="Hiltunen Thoren M."/>
            <person name="Johannesson H."/>
        </authorList>
    </citation>
    <scope>NUCLEOTIDE SEQUENCE</scope>
    <source>
        <strain evidence="5">CBS 141.50</strain>
    </source>
</reference>
<dbReference type="EMBL" id="MU853581">
    <property type="protein sequence ID" value="KAK4143931.1"/>
    <property type="molecule type" value="Genomic_DNA"/>
</dbReference>
<dbReference type="SUPFAM" id="SSF56601">
    <property type="entry name" value="beta-lactamase/transpeptidase-like"/>
    <property type="match status" value="1"/>
</dbReference>
<sequence length="588" mass="63785">MGPIIRLFLLATICKLTLGQNCPISGPSYPEVRDPALAPAFEAAKVAIQGRIADGIASGTLNDATAFSIQVFSRHSNRTLFEQYHGPQIGSETLYRIASVSKLVSVYTTLVELGDKYWDKPITEYVPELAEEKLQDPIHDVDWSEVTLGSLASHMSGIPRDYSLGDASTATPEIPGIPTLNDTERLRCGNVGVPPCTREETFDLISKTFPTSHTFHTPAYSNLAFQLLSYAVEEIAQQKFPDLVAERLINPLNLTRTFVTLPADDTDAVKLDEWNWDLGEEAPAGGYYSSASDLTKLGRAILSSTLLLPVTTRRWLQPISHTASRTWSVGRPWEIWRLDVPVSTKPPVDPTNGDGDGDAPTRLVDIFTKQGSTGGYISVLALSPDHGVGYSLLTGGPGSSESFAFLKKALNEVWWAAAEEAGRENVSRMFAGNYTLALKSIGEGGGETVAEFKIDEGEPGLFLERLVSDGHDVLASLKPAYGIPDETDKNLGMWFYPTGLAYDGKVAFRGVVGLRGVSANDDDCISWVALDLTKYGGRPADLVIFELADDGEALAVEVPLLKKSLKKDSRGMEEGGEESTIGAQRPLR</sequence>